<evidence type="ECO:0000313" key="18">
    <source>
        <dbReference type="Proteomes" id="UP000035704"/>
    </source>
</evidence>
<dbReference type="EMBL" id="CP009687">
    <property type="protein sequence ID" value="AKL96253.1"/>
    <property type="molecule type" value="Genomic_DNA"/>
</dbReference>
<evidence type="ECO:0000256" key="7">
    <source>
        <dbReference type="ARBA" id="ARBA00022679"/>
    </source>
</evidence>
<dbReference type="GO" id="GO:0008654">
    <property type="term" value="P:phospholipid biosynthetic process"/>
    <property type="evidence" value="ECO:0007669"/>
    <property type="project" value="UniProtKB-KW"/>
</dbReference>
<dbReference type="NCBIfam" id="TIGR00473">
    <property type="entry name" value="pssA"/>
    <property type="match status" value="1"/>
</dbReference>
<comment type="catalytic activity">
    <reaction evidence="1">
        <text>a CDP-1,2-diacyl-sn-glycerol + L-serine = a 1,2-diacyl-sn-glycero-3-phospho-L-serine + CMP + H(+)</text>
        <dbReference type="Rhea" id="RHEA:16913"/>
        <dbReference type="ChEBI" id="CHEBI:15378"/>
        <dbReference type="ChEBI" id="CHEBI:33384"/>
        <dbReference type="ChEBI" id="CHEBI:57262"/>
        <dbReference type="ChEBI" id="CHEBI:58332"/>
        <dbReference type="ChEBI" id="CHEBI:60377"/>
        <dbReference type="EC" id="2.7.8.8"/>
    </reaction>
</comment>
<reference evidence="17 18" key="1">
    <citation type="submission" date="2014-10" db="EMBL/GenBank/DDBJ databases">
        <title>Genome sequence of Clostridium aceticum DSM 1496.</title>
        <authorList>
            <person name="Poehlein A."/>
            <person name="Schiel-Bengelsdorf B."/>
            <person name="Gottschalk G."/>
            <person name="Duerre P."/>
            <person name="Daniel R."/>
        </authorList>
    </citation>
    <scope>NUCLEOTIDE SEQUENCE [LARGE SCALE GENOMIC DNA]</scope>
    <source>
        <strain evidence="17 18">DSM 1496</strain>
    </source>
</reference>
<dbReference type="InterPro" id="IPR000462">
    <property type="entry name" value="CDP-OH_P_trans"/>
</dbReference>
<protein>
    <recommendedName>
        <fullName evidence="5">CDP-diacylglycerol--serine O-phosphatidyltransferase</fullName>
        <ecNumber evidence="4">2.7.8.8</ecNumber>
    </recommendedName>
    <alternativeName>
        <fullName evidence="14">Phosphatidylserine synthase</fullName>
    </alternativeName>
</protein>
<proteinExistence type="inferred from homology"/>
<evidence type="ECO:0000256" key="6">
    <source>
        <dbReference type="ARBA" id="ARBA00022516"/>
    </source>
</evidence>
<evidence type="ECO:0000256" key="3">
    <source>
        <dbReference type="ARBA" id="ARBA00010441"/>
    </source>
</evidence>
<dbReference type="Proteomes" id="UP000035704">
    <property type="component" value="Chromosome"/>
</dbReference>
<dbReference type="STRING" id="84022.CACET_c28080"/>
<evidence type="ECO:0000256" key="16">
    <source>
        <dbReference type="SAM" id="Phobius"/>
    </source>
</evidence>
<dbReference type="PANTHER" id="PTHR14269">
    <property type="entry name" value="CDP-DIACYLGLYCEROL--GLYCEROL-3-PHOSPHATE 3-PHOSPHATIDYLTRANSFERASE-RELATED"/>
    <property type="match status" value="1"/>
</dbReference>
<keyword evidence="7 15" id="KW-0808">Transferase</keyword>
<dbReference type="InterPro" id="IPR050324">
    <property type="entry name" value="CDP-alcohol_PTase-I"/>
</dbReference>
<dbReference type="PATRIC" id="fig|84022.6.peg.2850"/>
<keyword evidence="12" id="KW-0594">Phospholipid biosynthesis</keyword>
<evidence type="ECO:0000256" key="12">
    <source>
        <dbReference type="ARBA" id="ARBA00023209"/>
    </source>
</evidence>
<name>A0A0G3WD20_9CLOT</name>
<dbReference type="GO" id="GO:0016020">
    <property type="term" value="C:membrane"/>
    <property type="evidence" value="ECO:0007669"/>
    <property type="project" value="InterPro"/>
</dbReference>
<keyword evidence="9 16" id="KW-1133">Transmembrane helix</keyword>
<dbReference type="GO" id="GO:0012505">
    <property type="term" value="C:endomembrane system"/>
    <property type="evidence" value="ECO:0007669"/>
    <property type="project" value="UniProtKB-SubCell"/>
</dbReference>
<dbReference type="EC" id="2.7.8.8" evidence="4"/>
<evidence type="ECO:0000256" key="8">
    <source>
        <dbReference type="ARBA" id="ARBA00022692"/>
    </source>
</evidence>
<dbReference type="Pfam" id="PF01066">
    <property type="entry name" value="CDP-OH_P_transf"/>
    <property type="match status" value="1"/>
</dbReference>
<feature type="transmembrane region" description="Helical" evidence="16">
    <location>
        <begin position="20"/>
        <end position="44"/>
    </location>
</feature>
<evidence type="ECO:0000256" key="5">
    <source>
        <dbReference type="ARBA" id="ARBA00017171"/>
    </source>
</evidence>
<evidence type="ECO:0000256" key="13">
    <source>
        <dbReference type="ARBA" id="ARBA00023264"/>
    </source>
</evidence>
<dbReference type="InterPro" id="IPR043130">
    <property type="entry name" value="CDP-OH_PTrfase_TM_dom"/>
</dbReference>
<keyword evidence="10" id="KW-0443">Lipid metabolism</keyword>
<dbReference type="GO" id="GO:0003882">
    <property type="term" value="F:CDP-diacylglycerol-serine O-phosphatidyltransferase activity"/>
    <property type="evidence" value="ECO:0007669"/>
    <property type="project" value="UniProtKB-EC"/>
</dbReference>
<evidence type="ECO:0000256" key="2">
    <source>
        <dbReference type="ARBA" id="ARBA00004127"/>
    </source>
</evidence>
<dbReference type="KEGG" id="cace:CACET_c28080"/>
<dbReference type="InterPro" id="IPR004533">
    <property type="entry name" value="CDP-diaglyc--ser_O-PTrfase"/>
</dbReference>
<evidence type="ECO:0000256" key="10">
    <source>
        <dbReference type="ARBA" id="ARBA00023098"/>
    </source>
</evidence>
<keyword evidence="13" id="KW-1208">Phospholipid metabolism</keyword>
<comment type="similarity">
    <text evidence="3 15">Belongs to the CDP-alcohol phosphatidyltransferase class-I family.</text>
</comment>
<dbReference type="PROSITE" id="PS00379">
    <property type="entry name" value="CDP_ALCOHOL_P_TRANSF"/>
    <property type="match status" value="1"/>
</dbReference>
<keyword evidence="6" id="KW-0444">Lipid biosynthesis</keyword>
<feature type="transmembrane region" description="Helical" evidence="16">
    <location>
        <begin position="145"/>
        <end position="162"/>
    </location>
</feature>
<evidence type="ECO:0000313" key="17">
    <source>
        <dbReference type="EMBL" id="AKL96253.1"/>
    </source>
</evidence>
<dbReference type="PANTHER" id="PTHR14269:SF61">
    <property type="entry name" value="CDP-DIACYLGLYCEROL--SERINE O-PHOSPHATIDYLTRANSFERASE"/>
    <property type="match status" value="1"/>
</dbReference>
<sequence length="171" mass="19022">MKVKAHIPNMFTFFNLTLGILAIVSIINESYTVSALLILVAAFTDRLDGQLARKLDVESELGKELDSLCDLISFGVAPAVLIWSFHLAKFGIIGILIMVIFAISGAYRLARYNIMEFEGVYMGIPITMCGGILALVTLYSINYPTSVYFIGMMTLFLSYSMISKKIKLKKR</sequence>
<evidence type="ECO:0000256" key="4">
    <source>
        <dbReference type="ARBA" id="ARBA00013174"/>
    </source>
</evidence>
<dbReference type="Gene3D" id="1.20.120.1760">
    <property type="match status" value="1"/>
</dbReference>
<evidence type="ECO:0000256" key="15">
    <source>
        <dbReference type="RuleBase" id="RU003750"/>
    </source>
</evidence>
<comment type="subcellular location">
    <subcellularLocation>
        <location evidence="2">Endomembrane system</location>
        <topology evidence="2">Multi-pass membrane protein</topology>
    </subcellularLocation>
</comment>
<accession>A0A0G3WD20</accession>
<dbReference type="AlphaFoldDB" id="A0A0G3WD20"/>
<evidence type="ECO:0000256" key="11">
    <source>
        <dbReference type="ARBA" id="ARBA00023136"/>
    </source>
</evidence>
<feature type="transmembrane region" description="Helical" evidence="16">
    <location>
        <begin position="90"/>
        <end position="107"/>
    </location>
</feature>
<keyword evidence="8 16" id="KW-0812">Transmembrane</keyword>
<feature type="transmembrane region" description="Helical" evidence="16">
    <location>
        <begin position="119"/>
        <end position="139"/>
    </location>
</feature>
<evidence type="ECO:0000256" key="9">
    <source>
        <dbReference type="ARBA" id="ARBA00022989"/>
    </source>
</evidence>
<dbReference type="InterPro" id="IPR048254">
    <property type="entry name" value="CDP_ALCOHOL_P_TRANSF_CS"/>
</dbReference>
<evidence type="ECO:0000256" key="1">
    <source>
        <dbReference type="ARBA" id="ARBA00000287"/>
    </source>
</evidence>
<keyword evidence="18" id="KW-1185">Reference proteome</keyword>
<organism evidence="17 18">
    <name type="scientific">Clostridium aceticum</name>
    <dbReference type="NCBI Taxonomy" id="84022"/>
    <lineage>
        <taxon>Bacteria</taxon>
        <taxon>Bacillati</taxon>
        <taxon>Bacillota</taxon>
        <taxon>Clostridia</taxon>
        <taxon>Eubacteriales</taxon>
        <taxon>Clostridiaceae</taxon>
        <taxon>Clostridium</taxon>
    </lineage>
</organism>
<evidence type="ECO:0000256" key="14">
    <source>
        <dbReference type="ARBA" id="ARBA00032361"/>
    </source>
</evidence>
<keyword evidence="11 16" id="KW-0472">Membrane</keyword>
<dbReference type="RefSeq" id="WP_242846939.1">
    <property type="nucleotide sequence ID" value="NZ_CP009687.1"/>
</dbReference>
<gene>
    <name evidence="17" type="ORF">CACET_c28080</name>
</gene>